<organism evidence="2">
    <name type="scientific">marine sediment metagenome</name>
    <dbReference type="NCBI Taxonomy" id="412755"/>
    <lineage>
        <taxon>unclassified sequences</taxon>
        <taxon>metagenomes</taxon>
        <taxon>ecological metagenomes</taxon>
    </lineage>
</organism>
<evidence type="ECO:0008006" key="3">
    <source>
        <dbReference type="Google" id="ProtNLM"/>
    </source>
</evidence>
<comment type="caution">
    <text evidence="2">The sequence shown here is derived from an EMBL/GenBank/DDBJ whole genome shotgun (WGS) entry which is preliminary data.</text>
</comment>
<feature type="non-terminal residue" evidence="2">
    <location>
        <position position="166"/>
    </location>
</feature>
<accession>A0A0F9CP47</accession>
<protein>
    <recommendedName>
        <fullName evidence="3">Sortase</fullName>
    </recommendedName>
</protein>
<gene>
    <name evidence="2" type="ORF">LCGC14_2298380</name>
</gene>
<dbReference type="AlphaFoldDB" id="A0A0F9CP47"/>
<evidence type="ECO:0000313" key="2">
    <source>
        <dbReference type="EMBL" id="KKL51148.1"/>
    </source>
</evidence>
<dbReference type="InterPro" id="IPR005754">
    <property type="entry name" value="Sortase"/>
</dbReference>
<dbReference type="SUPFAM" id="SSF63817">
    <property type="entry name" value="Sortase"/>
    <property type="match status" value="1"/>
</dbReference>
<dbReference type="Pfam" id="PF04203">
    <property type="entry name" value="Sortase"/>
    <property type="match status" value="1"/>
</dbReference>
<evidence type="ECO:0000256" key="1">
    <source>
        <dbReference type="ARBA" id="ARBA00022801"/>
    </source>
</evidence>
<name>A0A0F9CP47_9ZZZZ</name>
<sequence>MKKRKALSIILLISSVAILGYVAYQKLPQIYYQLDQNKLDQEFASYKPKKVKVKIPKRQLNKPMPTKLIIPKMKFDQSIVYASSNMDAQMKALKQGPTHYGGTALPGQIGNVIIGGHYVSYTFKYLNTLRVGDTATLSTPIADFKYKIIKTKVVNENALNEVKGYG</sequence>
<proteinExistence type="predicted"/>
<keyword evidence="1" id="KW-0378">Hydrolase</keyword>
<reference evidence="2" key="1">
    <citation type="journal article" date="2015" name="Nature">
        <title>Complex archaea that bridge the gap between prokaryotes and eukaryotes.</title>
        <authorList>
            <person name="Spang A."/>
            <person name="Saw J.H."/>
            <person name="Jorgensen S.L."/>
            <person name="Zaremba-Niedzwiedzka K."/>
            <person name="Martijn J."/>
            <person name="Lind A.E."/>
            <person name="van Eijk R."/>
            <person name="Schleper C."/>
            <person name="Guy L."/>
            <person name="Ettema T.J."/>
        </authorList>
    </citation>
    <scope>NUCLEOTIDE SEQUENCE</scope>
</reference>
<dbReference type="Gene3D" id="2.40.260.10">
    <property type="entry name" value="Sortase"/>
    <property type="match status" value="1"/>
</dbReference>
<dbReference type="InterPro" id="IPR023365">
    <property type="entry name" value="Sortase_dom-sf"/>
</dbReference>
<dbReference type="GO" id="GO:0016787">
    <property type="term" value="F:hydrolase activity"/>
    <property type="evidence" value="ECO:0007669"/>
    <property type="project" value="UniProtKB-KW"/>
</dbReference>
<dbReference type="EMBL" id="LAZR01032346">
    <property type="protein sequence ID" value="KKL51148.1"/>
    <property type="molecule type" value="Genomic_DNA"/>
</dbReference>